<dbReference type="EMBL" id="KZ995275">
    <property type="protein sequence ID" value="RKO91002.1"/>
    <property type="molecule type" value="Genomic_DNA"/>
</dbReference>
<protein>
    <submittedName>
        <fullName evidence="2">Uncharacterized protein</fullName>
    </submittedName>
</protein>
<name>A0A4P9WF21_9FUNG</name>
<feature type="transmembrane region" description="Helical" evidence="1">
    <location>
        <begin position="35"/>
        <end position="56"/>
    </location>
</feature>
<keyword evidence="1" id="KW-1133">Transmembrane helix</keyword>
<gene>
    <name evidence="2" type="ORF">BDK51DRAFT_49808</name>
</gene>
<keyword evidence="1" id="KW-0472">Membrane</keyword>
<dbReference type="AlphaFoldDB" id="A0A4P9WF21"/>
<dbReference type="Proteomes" id="UP000269721">
    <property type="component" value="Unassembled WGS sequence"/>
</dbReference>
<sequence>MFIAALMTALIWASSRVDWRSHDTRAPHLFDRTNFTTLCASVIVFCLQTYTAILSICVRGAMVGNKTLWTSIGWNSLVMMSYALILERAVTPGFNISMRPSYSSLTTLGPFSPVGNICANDGTQKWGPCEACARLYGR</sequence>
<keyword evidence="3" id="KW-1185">Reference proteome</keyword>
<reference evidence="3" key="1">
    <citation type="journal article" date="2018" name="Nat. Microbiol.">
        <title>Leveraging single-cell genomics to expand the fungal tree of life.</title>
        <authorList>
            <person name="Ahrendt S.R."/>
            <person name="Quandt C.A."/>
            <person name="Ciobanu D."/>
            <person name="Clum A."/>
            <person name="Salamov A."/>
            <person name="Andreopoulos B."/>
            <person name="Cheng J.F."/>
            <person name="Woyke T."/>
            <person name="Pelin A."/>
            <person name="Henrissat B."/>
            <person name="Reynolds N.K."/>
            <person name="Benny G.L."/>
            <person name="Smith M.E."/>
            <person name="James T.Y."/>
            <person name="Grigoriev I.V."/>
        </authorList>
    </citation>
    <scope>NUCLEOTIDE SEQUENCE [LARGE SCALE GENOMIC DNA]</scope>
</reference>
<feature type="transmembrane region" description="Helical" evidence="1">
    <location>
        <begin position="68"/>
        <end position="85"/>
    </location>
</feature>
<evidence type="ECO:0000256" key="1">
    <source>
        <dbReference type="SAM" id="Phobius"/>
    </source>
</evidence>
<proteinExistence type="predicted"/>
<keyword evidence="1" id="KW-0812">Transmembrane</keyword>
<accession>A0A4P9WF21</accession>
<organism evidence="2 3">
    <name type="scientific">Blyttiomyces helicus</name>
    <dbReference type="NCBI Taxonomy" id="388810"/>
    <lineage>
        <taxon>Eukaryota</taxon>
        <taxon>Fungi</taxon>
        <taxon>Fungi incertae sedis</taxon>
        <taxon>Chytridiomycota</taxon>
        <taxon>Chytridiomycota incertae sedis</taxon>
        <taxon>Chytridiomycetes</taxon>
        <taxon>Chytridiomycetes incertae sedis</taxon>
        <taxon>Blyttiomyces</taxon>
    </lineage>
</organism>
<evidence type="ECO:0000313" key="2">
    <source>
        <dbReference type="EMBL" id="RKO91002.1"/>
    </source>
</evidence>
<evidence type="ECO:0000313" key="3">
    <source>
        <dbReference type="Proteomes" id="UP000269721"/>
    </source>
</evidence>